<dbReference type="SUPFAM" id="SSF51905">
    <property type="entry name" value="FAD/NAD(P)-binding domain"/>
    <property type="match status" value="1"/>
</dbReference>
<feature type="binding site" evidence="14">
    <location>
        <begin position="327"/>
        <end position="330"/>
    </location>
    <ligand>
        <name>FAD</name>
        <dbReference type="ChEBI" id="CHEBI:57692"/>
    </ligand>
</feature>
<dbReference type="Pfam" id="PF02852">
    <property type="entry name" value="Pyr_redox_dim"/>
    <property type="match status" value="1"/>
</dbReference>
<protein>
    <recommendedName>
        <fullName evidence="4 16">Dihydrolipoyl dehydrogenase</fullName>
        <ecNumber evidence="3 16">1.8.1.4</ecNumber>
    </recommendedName>
</protein>
<evidence type="ECO:0000313" key="19">
    <source>
        <dbReference type="EMBL" id="SUO98246.1"/>
    </source>
</evidence>
<dbReference type="InterPro" id="IPR004099">
    <property type="entry name" value="Pyr_nucl-diS_OxRdtase_dimer"/>
</dbReference>
<dbReference type="Pfam" id="PF07992">
    <property type="entry name" value="Pyr_redox_2"/>
    <property type="match status" value="1"/>
</dbReference>
<evidence type="ECO:0000256" key="7">
    <source>
        <dbReference type="ARBA" id="ARBA00022827"/>
    </source>
</evidence>
<dbReference type="GO" id="GO:0005737">
    <property type="term" value="C:cytoplasm"/>
    <property type="evidence" value="ECO:0007669"/>
    <property type="project" value="UniProtKB-SubCell"/>
</dbReference>
<dbReference type="InterPro" id="IPR012999">
    <property type="entry name" value="Pyr_OxRdtase_I_AS"/>
</dbReference>
<evidence type="ECO:0000256" key="16">
    <source>
        <dbReference type="RuleBase" id="RU003692"/>
    </source>
</evidence>
<dbReference type="PRINTS" id="PR00411">
    <property type="entry name" value="PNDRDTASEI"/>
</dbReference>
<keyword evidence="11 16" id="KW-0676">Redox-active center</keyword>
<keyword evidence="8 16" id="KW-0560">Oxidoreductase</keyword>
<dbReference type="InterPro" id="IPR006258">
    <property type="entry name" value="Lipoamide_DH"/>
</dbReference>
<feature type="binding site" evidence="14">
    <location>
        <position position="58"/>
    </location>
    <ligand>
        <name>FAD</name>
        <dbReference type="ChEBI" id="CHEBI:57692"/>
    </ligand>
</feature>
<keyword evidence="20" id="KW-1185">Reference proteome</keyword>
<dbReference type="GO" id="GO:0004148">
    <property type="term" value="F:dihydrolipoyl dehydrogenase (NADH) activity"/>
    <property type="evidence" value="ECO:0007669"/>
    <property type="project" value="UniProtKB-EC"/>
</dbReference>
<dbReference type="InterPro" id="IPR036188">
    <property type="entry name" value="FAD/NAD-bd_sf"/>
</dbReference>
<evidence type="ECO:0000256" key="5">
    <source>
        <dbReference type="ARBA" id="ARBA00022490"/>
    </source>
</evidence>
<dbReference type="SUPFAM" id="SSF55424">
    <property type="entry name" value="FAD/NAD-linked reductases, dimerisation (C-terminal) domain"/>
    <property type="match status" value="1"/>
</dbReference>
<name>A0A380N1S1_9GAMM</name>
<sequence length="480" mass="51092">MSKSFDVIVIGGGPGGYVAAIRAAQLGFKTACVEMWRDEDGKGRLGGTCLNVGCIPSKALLESSALYHKAKEEFAVHGISADGLKMDVAAMIGRKAEIVEQLTGGIGQLFQANGIEWIQGKGKLRANKKVEVTTHEGAVESYQAQKGVILAFGSVPVDIPVAKMDGKHIVSSTGALNFSEVPKRLGVIGAGVIGLELGSVWQALGAEVVIFEAMDTFLAVADQQLAKEAARAFKKQGLDIRLGTKVKQALVQDDQEVHVSVEDGSGEQTLVFDKLLVAVGRKPNTSPDLIEGTKVVMDARGFIEVDEHCRTAEDGVFAIGDCVRGPMLAHKAEEEGVMAAEILAEQAGHVRYDIIPSVIYTHPEMAWIGKTEEQLKAEGTDYVKGDFPFAANGRAKAMNAASGFVKILCDKDSDEILGAHIIGPCASEMIHELMVAMEFYAAGEDLARIMHAHPTLSEAVHEAALAVSGAALHKVNPKRK</sequence>
<comment type="similarity">
    <text evidence="2 16">Belongs to the class-I pyridine nucleotide-disulfide oxidoreductase family.</text>
</comment>
<dbReference type="Gene3D" id="3.50.50.60">
    <property type="entry name" value="FAD/NAD(P)-binding domain"/>
    <property type="match status" value="2"/>
</dbReference>
<dbReference type="PIRSF" id="PIRSF000350">
    <property type="entry name" value="Mercury_reductase_MerA"/>
    <property type="match status" value="1"/>
</dbReference>
<evidence type="ECO:0000256" key="12">
    <source>
        <dbReference type="ARBA" id="ARBA00049187"/>
    </source>
</evidence>
<dbReference type="Gene3D" id="3.30.390.30">
    <property type="match status" value="1"/>
</dbReference>
<dbReference type="NCBIfam" id="TIGR01350">
    <property type="entry name" value="lipoamide_DH"/>
    <property type="match status" value="1"/>
</dbReference>
<evidence type="ECO:0000256" key="9">
    <source>
        <dbReference type="ARBA" id="ARBA00023027"/>
    </source>
</evidence>
<dbReference type="InterPro" id="IPR001100">
    <property type="entry name" value="Pyr_nuc-diS_OxRdtase"/>
</dbReference>
<dbReference type="InterPro" id="IPR050151">
    <property type="entry name" value="Class-I_Pyr_Nuc-Dis_Oxidored"/>
</dbReference>
<evidence type="ECO:0000256" key="15">
    <source>
        <dbReference type="PIRSR" id="PIRSR000350-4"/>
    </source>
</evidence>
<proteinExistence type="inferred from homology"/>
<dbReference type="PRINTS" id="PR00368">
    <property type="entry name" value="FADPNR"/>
</dbReference>
<dbReference type="PROSITE" id="PS00076">
    <property type="entry name" value="PYRIDINE_REDOX_1"/>
    <property type="match status" value="1"/>
</dbReference>
<dbReference type="InterPro" id="IPR023753">
    <property type="entry name" value="FAD/NAD-binding_dom"/>
</dbReference>
<dbReference type="InterPro" id="IPR016156">
    <property type="entry name" value="FAD/NAD-linked_Rdtase_dimer_sf"/>
</dbReference>
<dbReference type="PANTHER" id="PTHR22912">
    <property type="entry name" value="DISULFIDE OXIDOREDUCTASE"/>
    <property type="match status" value="1"/>
</dbReference>
<evidence type="ECO:0000259" key="18">
    <source>
        <dbReference type="Pfam" id="PF07992"/>
    </source>
</evidence>
<accession>A0A380N1S1</accession>
<reference evidence="19 20" key="1">
    <citation type="submission" date="2018-06" db="EMBL/GenBank/DDBJ databases">
        <authorList>
            <consortium name="Pathogen Informatics"/>
            <person name="Doyle S."/>
        </authorList>
    </citation>
    <scope>NUCLEOTIDE SEQUENCE [LARGE SCALE GENOMIC DNA]</scope>
    <source>
        <strain evidence="19 20">NCTC10717</strain>
    </source>
</reference>
<feature type="active site" description="Proton acceptor" evidence="13">
    <location>
        <position position="453"/>
    </location>
</feature>
<keyword evidence="5" id="KW-0963">Cytoplasm</keyword>
<feature type="domain" description="FAD/NAD(P)-binding" evidence="18">
    <location>
        <begin position="5"/>
        <end position="336"/>
    </location>
</feature>
<organism evidence="19 20">
    <name type="scientific">Suttonella indologenes</name>
    <dbReference type="NCBI Taxonomy" id="13276"/>
    <lineage>
        <taxon>Bacteria</taxon>
        <taxon>Pseudomonadati</taxon>
        <taxon>Pseudomonadota</taxon>
        <taxon>Gammaproteobacteria</taxon>
        <taxon>Cardiobacteriales</taxon>
        <taxon>Cardiobacteriaceae</taxon>
        <taxon>Suttonella</taxon>
    </lineage>
</organism>
<evidence type="ECO:0000256" key="6">
    <source>
        <dbReference type="ARBA" id="ARBA00022630"/>
    </source>
</evidence>
<dbReference type="GO" id="GO:0006103">
    <property type="term" value="P:2-oxoglutarate metabolic process"/>
    <property type="evidence" value="ECO:0007669"/>
    <property type="project" value="TreeGrafter"/>
</dbReference>
<evidence type="ECO:0000259" key="17">
    <source>
        <dbReference type="Pfam" id="PF02852"/>
    </source>
</evidence>
<keyword evidence="7 14" id="KW-0274">FAD</keyword>
<feature type="binding site" evidence="14">
    <location>
        <position position="321"/>
    </location>
    <ligand>
        <name>FAD</name>
        <dbReference type="ChEBI" id="CHEBI:57692"/>
    </ligand>
</feature>
<feature type="binding site" evidence="14">
    <location>
        <position position="122"/>
    </location>
    <ligand>
        <name>FAD</name>
        <dbReference type="ChEBI" id="CHEBI:57692"/>
    </ligand>
</feature>
<evidence type="ECO:0000256" key="2">
    <source>
        <dbReference type="ARBA" id="ARBA00007532"/>
    </source>
</evidence>
<comment type="miscellaneous">
    <text evidence="16">The active site is a redox-active disulfide bond.</text>
</comment>
<dbReference type="GO" id="GO:0050660">
    <property type="term" value="F:flavin adenine dinucleotide binding"/>
    <property type="evidence" value="ECO:0007669"/>
    <property type="project" value="InterPro"/>
</dbReference>
<evidence type="ECO:0000256" key="3">
    <source>
        <dbReference type="ARBA" id="ARBA00012608"/>
    </source>
</evidence>
<comment type="cofactor">
    <cofactor evidence="14 16">
        <name>FAD</name>
        <dbReference type="ChEBI" id="CHEBI:57692"/>
    </cofactor>
    <text evidence="14 16">Binds 1 FAD per subunit.</text>
</comment>
<keyword evidence="6 16" id="KW-0285">Flavoprotein</keyword>
<evidence type="ECO:0000256" key="11">
    <source>
        <dbReference type="ARBA" id="ARBA00023284"/>
    </source>
</evidence>
<evidence type="ECO:0000256" key="4">
    <source>
        <dbReference type="ARBA" id="ARBA00016961"/>
    </source>
</evidence>
<dbReference type="PANTHER" id="PTHR22912:SF224">
    <property type="entry name" value="DIHYDROLIPOYL DEHYDROGENASE"/>
    <property type="match status" value="1"/>
</dbReference>
<dbReference type="EC" id="1.8.1.4" evidence="3 16"/>
<dbReference type="FunFam" id="3.30.390.30:FF:000001">
    <property type="entry name" value="Dihydrolipoyl dehydrogenase"/>
    <property type="match status" value="1"/>
</dbReference>
<dbReference type="OrthoDB" id="9800167at2"/>
<evidence type="ECO:0000256" key="1">
    <source>
        <dbReference type="ARBA" id="ARBA00004496"/>
    </source>
</evidence>
<evidence type="ECO:0000256" key="8">
    <source>
        <dbReference type="ARBA" id="ARBA00023002"/>
    </source>
</evidence>
<keyword evidence="10" id="KW-1015">Disulfide bond</keyword>
<evidence type="ECO:0000256" key="14">
    <source>
        <dbReference type="PIRSR" id="PIRSR000350-3"/>
    </source>
</evidence>
<keyword evidence="14" id="KW-0547">Nucleotide-binding</keyword>
<keyword evidence="9 14" id="KW-0520">NAD</keyword>
<feature type="domain" description="Pyridine nucleotide-disulphide oxidoreductase dimerisation" evidence="17">
    <location>
        <begin position="355"/>
        <end position="464"/>
    </location>
</feature>
<comment type="catalytic activity">
    <reaction evidence="12 16">
        <text>N(6)-[(R)-dihydrolipoyl]-L-lysyl-[protein] + NAD(+) = N(6)-[(R)-lipoyl]-L-lysyl-[protein] + NADH + H(+)</text>
        <dbReference type="Rhea" id="RHEA:15045"/>
        <dbReference type="Rhea" id="RHEA-COMP:10474"/>
        <dbReference type="Rhea" id="RHEA-COMP:10475"/>
        <dbReference type="ChEBI" id="CHEBI:15378"/>
        <dbReference type="ChEBI" id="CHEBI:57540"/>
        <dbReference type="ChEBI" id="CHEBI:57945"/>
        <dbReference type="ChEBI" id="CHEBI:83099"/>
        <dbReference type="ChEBI" id="CHEBI:83100"/>
        <dbReference type="EC" id="1.8.1.4"/>
    </reaction>
</comment>
<feature type="binding site" evidence="14">
    <location>
        <position position="212"/>
    </location>
    <ligand>
        <name>NAD(+)</name>
        <dbReference type="ChEBI" id="CHEBI:57540"/>
    </ligand>
</feature>
<feature type="binding site" evidence="14">
    <location>
        <position position="280"/>
    </location>
    <ligand>
        <name>NAD(+)</name>
        <dbReference type="ChEBI" id="CHEBI:57540"/>
    </ligand>
</feature>
<feature type="binding site" evidence="14">
    <location>
        <begin position="189"/>
        <end position="196"/>
    </location>
    <ligand>
        <name>NAD(+)</name>
        <dbReference type="ChEBI" id="CHEBI:57540"/>
    </ligand>
</feature>
<feature type="disulfide bond" description="Redox-active" evidence="15">
    <location>
        <begin position="49"/>
        <end position="54"/>
    </location>
</feature>
<evidence type="ECO:0000313" key="20">
    <source>
        <dbReference type="Proteomes" id="UP000254575"/>
    </source>
</evidence>
<dbReference type="AlphaFoldDB" id="A0A380N1S1"/>
<evidence type="ECO:0000256" key="10">
    <source>
        <dbReference type="ARBA" id="ARBA00023157"/>
    </source>
</evidence>
<dbReference type="Proteomes" id="UP000254575">
    <property type="component" value="Unassembled WGS sequence"/>
</dbReference>
<dbReference type="EMBL" id="UHIA01000004">
    <property type="protein sequence ID" value="SUO98246.1"/>
    <property type="molecule type" value="Genomic_DNA"/>
</dbReference>
<gene>
    <name evidence="19" type="primary">lpdG</name>
    <name evidence="19" type="ORF">NCTC10717_01988</name>
</gene>
<evidence type="ECO:0000256" key="13">
    <source>
        <dbReference type="PIRSR" id="PIRSR000350-2"/>
    </source>
</evidence>
<comment type="subcellular location">
    <subcellularLocation>
        <location evidence="1">Cytoplasm</location>
    </subcellularLocation>
</comment>
<dbReference type="RefSeq" id="WP_115219097.1">
    <property type="nucleotide sequence ID" value="NZ_UHIA01000004.1"/>
</dbReference>